<name>A0AAD0SR30_9BACT</name>
<keyword evidence="2" id="KW-1185">Reference proteome</keyword>
<gene>
    <name evidence="1" type="ORF">ASUIS_0822</name>
</gene>
<evidence type="ECO:0000313" key="2">
    <source>
        <dbReference type="Proteomes" id="UP000263040"/>
    </source>
</evidence>
<dbReference type="EMBL" id="CP032100">
    <property type="protein sequence ID" value="AXX89313.1"/>
    <property type="molecule type" value="Genomic_DNA"/>
</dbReference>
<evidence type="ECO:0000313" key="1">
    <source>
        <dbReference type="EMBL" id="AXX89313.1"/>
    </source>
</evidence>
<accession>A0AAD0SR30</accession>
<dbReference type="Proteomes" id="UP000263040">
    <property type="component" value="Chromosome"/>
</dbReference>
<sequence length="95" mass="11361">MSLLADFHNHLNEYTKEDLILGIMEIDFRKRILMKLPIIKYNRMCDEAVKVSNQAQEYMNEKKFRLASEYFKKSQKIFEDANKFIDRVNNGNNLP</sequence>
<proteinExistence type="predicted"/>
<protein>
    <submittedName>
        <fullName evidence="1">Uncharacterized protein</fullName>
    </submittedName>
</protein>
<reference evidence="1 2" key="1">
    <citation type="submission" date="2018-08" db="EMBL/GenBank/DDBJ databases">
        <title>Complete genome of the Arcobacter suis type strain LMG 26152.</title>
        <authorList>
            <person name="Miller W.G."/>
            <person name="Yee E."/>
            <person name="Bono J.L."/>
        </authorList>
    </citation>
    <scope>NUCLEOTIDE SEQUENCE [LARGE SCALE GENOMIC DNA]</scope>
    <source>
        <strain evidence="1 2">CECT 7833</strain>
    </source>
</reference>
<dbReference type="KEGG" id="asui:ASUIS_0822"/>
<dbReference type="AlphaFoldDB" id="A0AAD0SR30"/>
<organism evidence="1 2">
    <name type="scientific">Arcobacter suis CECT 7833</name>
    <dbReference type="NCBI Taxonomy" id="663365"/>
    <lineage>
        <taxon>Bacteria</taxon>
        <taxon>Pseudomonadati</taxon>
        <taxon>Campylobacterota</taxon>
        <taxon>Epsilonproteobacteria</taxon>
        <taxon>Campylobacterales</taxon>
        <taxon>Arcobacteraceae</taxon>
        <taxon>Arcobacter</taxon>
    </lineage>
</organism>